<dbReference type="InterPro" id="IPR005119">
    <property type="entry name" value="LysR_subst-bd"/>
</dbReference>
<dbReference type="Gene3D" id="1.10.10.10">
    <property type="entry name" value="Winged helix-like DNA-binding domain superfamily/Winged helix DNA-binding domain"/>
    <property type="match status" value="1"/>
</dbReference>
<keyword evidence="3 6" id="KW-0238">DNA-binding</keyword>
<gene>
    <name evidence="6" type="ORF">J2S43_001567</name>
</gene>
<dbReference type="EMBL" id="JAUSRA010000001">
    <property type="protein sequence ID" value="MDP9793055.1"/>
    <property type="molecule type" value="Genomic_DNA"/>
</dbReference>
<evidence type="ECO:0000256" key="3">
    <source>
        <dbReference type="ARBA" id="ARBA00023125"/>
    </source>
</evidence>
<evidence type="ECO:0000313" key="7">
    <source>
        <dbReference type="Proteomes" id="UP001240984"/>
    </source>
</evidence>
<keyword evidence="2" id="KW-0805">Transcription regulation</keyword>
<evidence type="ECO:0000256" key="1">
    <source>
        <dbReference type="ARBA" id="ARBA00009437"/>
    </source>
</evidence>
<dbReference type="Proteomes" id="UP001240984">
    <property type="component" value="Unassembled WGS sequence"/>
</dbReference>
<evidence type="ECO:0000259" key="5">
    <source>
        <dbReference type="Pfam" id="PF03466"/>
    </source>
</evidence>
<comment type="caution">
    <text evidence="6">The sequence shown here is derived from an EMBL/GenBank/DDBJ whole genome shotgun (WGS) entry which is preliminary data.</text>
</comment>
<proteinExistence type="inferred from homology"/>
<reference evidence="6 7" key="1">
    <citation type="submission" date="2023-07" db="EMBL/GenBank/DDBJ databases">
        <title>Sequencing the genomes of 1000 actinobacteria strains.</title>
        <authorList>
            <person name="Klenk H.-P."/>
        </authorList>
    </citation>
    <scope>NUCLEOTIDE SEQUENCE [LARGE SCALE GENOMIC DNA]</scope>
    <source>
        <strain evidence="6 7">DSM 44710</strain>
    </source>
</reference>
<dbReference type="PANTHER" id="PTHR30346">
    <property type="entry name" value="TRANSCRIPTIONAL DUAL REGULATOR HCAR-RELATED"/>
    <property type="match status" value="1"/>
</dbReference>
<feature type="domain" description="LysR substrate-binding" evidence="5">
    <location>
        <begin position="43"/>
        <end position="248"/>
    </location>
</feature>
<organism evidence="6 7">
    <name type="scientific">Catenuloplanes nepalensis</name>
    <dbReference type="NCBI Taxonomy" id="587533"/>
    <lineage>
        <taxon>Bacteria</taxon>
        <taxon>Bacillati</taxon>
        <taxon>Actinomycetota</taxon>
        <taxon>Actinomycetes</taxon>
        <taxon>Micromonosporales</taxon>
        <taxon>Micromonosporaceae</taxon>
        <taxon>Catenuloplanes</taxon>
    </lineage>
</organism>
<dbReference type="InterPro" id="IPR036388">
    <property type="entry name" value="WH-like_DNA-bd_sf"/>
</dbReference>
<accession>A0ABT9MNP6</accession>
<dbReference type="Gene3D" id="3.40.190.10">
    <property type="entry name" value="Periplasmic binding protein-like II"/>
    <property type="match status" value="2"/>
</dbReference>
<dbReference type="GO" id="GO:0003677">
    <property type="term" value="F:DNA binding"/>
    <property type="evidence" value="ECO:0007669"/>
    <property type="project" value="UniProtKB-KW"/>
</dbReference>
<keyword evidence="7" id="KW-1185">Reference proteome</keyword>
<protein>
    <submittedName>
        <fullName evidence="6">DNA-binding transcriptional LysR family regulator</fullName>
    </submittedName>
</protein>
<dbReference type="SUPFAM" id="SSF53850">
    <property type="entry name" value="Periplasmic binding protein-like II"/>
    <property type="match status" value="1"/>
</dbReference>
<name>A0ABT9MNP6_9ACTN</name>
<evidence type="ECO:0000256" key="2">
    <source>
        <dbReference type="ARBA" id="ARBA00023015"/>
    </source>
</evidence>
<dbReference type="CDD" id="cd08414">
    <property type="entry name" value="PBP2_LTTR_aromatics_like"/>
    <property type="match status" value="1"/>
</dbReference>
<dbReference type="PANTHER" id="PTHR30346:SF0">
    <property type="entry name" value="HCA OPERON TRANSCRIPTIONAL ACTIVATOR HCAR"/>
    <property type="match status" value="1"/>
</dbReference>
<evidence type="ECO:0000313" key="6">
    <source>
        <dbReference type="EMBL" id="MDP9793055.1"/>
    </source>
</evidence>
<sequence>MCLLERDRQGVLLTPAGQVFLGRARTLLADADFASAEARATERGEVGRLRLGRSLIAFIDAVDVALVALRARYPLIEVEISELPTHSQELALTESQLDVGVLHPPLSRPGIRTAHLGEEPLQLAIPSGHDLSREPGAVLDVRSLDGQVLIFYPRWQGPSLHDRITAYLQAAGARPLFTRATAPLTGAVQLVARGDGCALVTSMIASRPAAGVIFRPLPDDAPRLPVAAAWREGARTPLAEAFVNQLTRVRGRSA</sequence>
<evidence type="ECO:0000256" key="4">
    <source>
        <dbReference type="ARBA" id="ARBA00023163"/>
    </source>
</evidence>
<keyword evidence="4" id="KW-0804">Transcription</keyword>
<dbReference type="Pfam" id="PF03466">
    <property type="entry name" value="LysR_substrate"/>
    <property type="match status" value="1"/>
</dbReference>
<comment type="similarity">
    <text evidence="1">Belongs to the LysR transcriptional regulatory family.</text>
</comment>